<evidence type="ECO:0000313" key="4">
    <source>
        <dbReference type="EMBL" id="KYN89145.1"/>
    </source>
</evidence>
<reference evidence="4 7" key="1">
    <citation type="submission" date="2015-12" db="EMBL/GenBank/DDBJ databases">
        <authorList>
            <person name="Tarr C.L."/>
            <person name="Gladney L.M."/>
        </authorList>
    </citation>
    <scope>NUCLEOTIDE SEQUENCE</scope>
    <source>
        <strain evidence="5 7">1048-83</strain>
        <strain evidence="4">2538-88</strain>
    </source>
</reference>
<dbReference type="SUPFAM" id="SSF53850">
    <property type="entry name" value="Periplasmic binding protein-like II"/>
    <property type="match status" value="1"/>
</dbReference>
<name>A0A151KZ44_9VIBR</name>
<keyword evidence="7" id="KW-1185">Reference proteome</keyword>
<dbReference type="Gene3D" id="3.40.190.10">
    <property type="entry name" value="Periplasmic binding protein-like II"/>
    <property type="match status" value="2"/>
</dbReference>
<dbReference type="AlphaFoldDB" id="A0A151KZ44"/>
<dbReference type="Proteomes" id="UP000075346">
    <property type="component" value="Unassembled WGS sequence"/>
</dbReference>
<reference evidence="6" key="2">
    <citation type="submission" date="2015-12" db="EMBL/GenBank/DDBJ databases">
        <authorList>
            <person name="Shamseldin A."/>
            <person name="Moawad H."/>
            <person name="Abd El-Rahim W.M."/>
            <person name="Sadowsky M.J."/>
        </authorList>
    </citation>
    <scope>NUCLEOTIDE SEQUENCE [LARGE SCALE GENOMIC DNA]</scope>
    <source>
        <strain evidence="6">2538-88</strain>
    </source>
</reference>
<evidence type="ECO:0000313" key="5">
    <source>
        <dbReference type="EMBL" id="KYN90659.1"/>
    </source>
</evidence>
<evidence type="ECO:0000256" key="1">
    <source>
        <dbReference type="ARBA" id="ARBA00010333"/>
    </source>
</evidence>
<keyword evidence="2" id="KW-0732">Signal</keyword>
<evidence type="ECO:0000313" key="6">
    <source>
        <dbReference type="Proteomes" id="UP000075346"/>
    </source>
</evidence>
<feature type="domain" description="Solute-binding protein family 3/N-terminal" evidence="3">
    <location>
        <begin position="32"/>
        <end position="247"/>
    </location>
</feature>
<accession>A0A151KZ44</accession>
<dbReference type="RefSeq" id="WP_061896740.1">
    <property type="nucleotide sequence ID" value="NZ_CAXYEW010000012.1"/>
</dbReference>
<sequence length="255" mass="29003">MSRTVKLLLLGWLGLFLSLPPVWASVTWQGHCRDRLPFLYYEEGQCKGPGGDVITQAIGKMGHQIEWTKAPWARTIGVAPQGGVDIIPLHSMNEEREAYLHPLLMGYGKREVFYFTRKDSDIDAQDFDEIVSKGYVIGALNGSFYSSQFNQNVDKLRTNFVTKGDQLINMLKAGRLDLVITSEQHGLEVFDSDPELRKIAYKDVSLNGRFFSVPKRSANYQYIDQLEAILLEMRRSGEVTRIYESYGLEAPIQQE</sequence>
<dbReference type="PANTHER" id="PTHR35936:SF25">
    <property type="entry name" value="ABC TRANSPORTER SUBSTRATE-BINDING PROTEIN"/>
    <property type="match status" value="1"/>
</dbReference>
<protein>
    <submittedName>
        <fullName evidence="4">ABC transporter substrate-binding protein</fullName>
    </submittedName>
</protein>
<dbReference type="Proteomes" id="UP000075609">
    <property type="component" value="Unassembled WGS sequence"/>
</dbReference>
<dbReference type="Pfam" id="PF00497">
    <property type="entry name" value="SBP_bac_3"/>
    <property type="match status" value="1"/>
</dbReference>
<proteinExistence type="inferred from homology"/>
<dbReference type="InterPro" id="IPR001638">
    <property type="entry name" value="Solute-binding_3/MltF_N"/>
</dbReference>
<dbReference type="PANTHER" id="PTHR35936">
    <property type="entry name" value="MEMBRANE-BOUND LYTIC MUREIN TRANSGLYCOSYLASE F"/>
    <property type="match status" value="1"/>
</dbReference>
<evidence type="ECO:0000256" key="2">
    <source>
        <dbReference type="ARBA" id="ARBA00022729"/>
    </source>
</evidence>
<dbReference type="EMBL" id="LOBR01000025">
    <property type="protein sequence ID" value="KYN89145.1"/>
    <property type="molecule type" value="Genomic_DNA"/>
</dbReference>
<comment type="caution">
    <text evidence="4">The sequence shown here is derived from an EMBL/GenBank/DDBJ whole genome shotgun (WGS) entry which is preliminary data.</text>
</comment>
<evidence type="ECO:0000259" key="3">
    <source>
        <dbReference type="Pfam" id="PF00497"/>
    </source>
</evidence>
<gene>
    <name evidence="5" type="ORF">ATY35_09255</name>
    <name evidence="4" type="ORF">ATY37_03580</name>
</gene>
<dbReference type="EMBL" id="LOBP01000035">
    <property type="protein sequence ID" value="KYN90659.1"/>
    <property type="molecule type" value="Genomic_DNA"/>
</dbReference>
<organism evidence="4 6">
    <name type="scientific">Vibrio cidicii</name>
    <dbReference type="NCBI Taxonomy" id="1763883"/>
    <lineage>
        <taxon>Bacteria</taxon>
        <taxon>Pseudomonadati</taxon>
        <taxon>Pseudomonadota</taxon>
        <taxon>Gammaproteobacteria</taxon>
        <taxon>Vibrionales</taxon>
        <taxon>Vibrionaceae</taxon>
        <taxon>Vibrio</taxon>
    </lineage>
</organism>
<evidence type="ECO:0000313" key="7">
    <source>
        <dbReference type="Proteomes" id="UP000075609"/>
    </source>
</evidence>
<comment type="similarity">
    <text evidence="1">Belongs to the bacterial solute-binding protein 3 family.</text>
</comment>